<name>A0ABW5TS19_9SPHI</name>
<evidence type="ECO:0000256" key="2">
    <source>
        <dbReference type="ARBA" id="ARBA00023043"/>
    </source>
</evidence>
<feature type="repeat" description="ANK" evidence="3">
    <location>
        <begin position="91"/>
        <end position="123"/>
    </location>
</feature>
<feature type="chain" id="PRO_5045694510" evidence="4">
    <location>
        <begin position="20"/>
        <end position="497"/>
    </location>
</feature>
<sequence>MKKRLLMIMFVLAVFTVNAQNKNTLLQADFWKQNPNIEIVKAEIAKGNNPAELDQRSMDPTTFAINNKASIETIKFLLSLEGNPVNKITHDSRIYLHWAAMSGNAELVEYLVSKGSELYVEDSHATEPLVFGLSGGKRNIPVYDAFFKAGVDVKRKYKDGANLLLLGIANDADLALSDYLVKKGLSLNNVDEQGSTAFDYAAKSGNINLLKNLTAKGVKATDAALIFASQGGRGSSSSVEVFKYLVEDVKLNASYTNKSGYSTLHYLARKPNQEEIISYLLTKGADVNKPNEEGNTPFMIAASGRNLKVLQLLAPKLKNINAVNNKGESALTLAVNASSPEVVSFLINNGADVKVEDKAGNNLAFHLVQGYRPASPQNGGQKDEFTDKLSLLTAKGLDAKQLQKDGSSLYHAAILKSDLVLLKKLTDLKVNVNAKNKEGLTVLHRAALISKNDEVLKYLVSIGADKSIKTEFDETAYDLATENEFLSKGNISVTFLK</sequence>
<dbReference type="InterPro" id="IPR002110">
    <property type="entry name" value="Ankyrin_rpt"/>
</dbReference>
<organism evidence="5 6">
    <name type="scientific">Pedobacter alpinus</name>
    <dbReference type="NCBI Taxonomy" id="1590643"/>
    <lineage>
        <taxon>Bacteria</taxon>
        <taxon>Pseudomonadati</taxon>
        <taxon>Bacteroidota</taxon>
        <taxon>Sphingobacteriia</taxon>
        <taxon>Sphingobacteriales</taxon>
        <taxon>Sphingobacteriaceae</taxon>
        <taxon>Pedobacter</taxon>
    </lineage>
</organism>
<keyword evidence="4" id="KW-0732">Signal</keyword>
<evidence type="ECO:0000313" key="5">
    <source>
        <dbReference type="EMBL" id="MFD2731878.1"/>
    </source>
</evidence>
<reference evidence="6" key="1">
    <citation type="journal article" date="2019" name="Int. J. Syst. Evol. Microbiol.">
        <title>The Global Catalogue of Microorganisms (GCM) 10K type strain sequencing project: providing services to taxonomists for standard genome sequencing and annotation.</title>
        <authorList>
            <consortium name="The Broad Institute Genomics Platform"/>
            <consortium name="The Broad Institute Genome Sequencing Center for Infectious Disease"/>
            <person name="Wu L."/>
            <person name="Ma J."/>
        </authorList>
    </citation>
    <scope>NUCLEOTIDE SEQUENCE [LARGE SCALE GENOMIC DNA]</scope>
    <source>
        <strain evidence="6">KCTC 42456</strain>
    </source>
</reference>
<proteinExistence type="predicted"/>
<dbReference type="SUPFAM" id="SSF48403">
    <property type="entry name" value="Ankyrin repeat"/>
    <property type="match status" value="2"/>
</dbReference>
<feature type="repeat" description="ANK" evidence="3">
    <location>
        <begin position="438"/>
        <end position="471"/>
    </location>
</feature>
<comment type="caution">
    <text evidence="5">The sequence shown here is derived from an EMBL/GenBank/DDBJ whole genome shotgun (WGS) entry which is preliminary data.</text>
</comment>
<dbReference type="Pfam" id="PF12796">
    <property type="entry name" value="Ank_2"/>
    <property type="match status" value="3"/>
</dbReference>
<gene>
    <name evidence="5" type="ORF">ACFSSE_09180</name>
</gene>
<feature type="repeat" description="ANK" evidence="3">
    <location>
        <begin position="326"/>
        <end position="358"/>
    </location>
</feature>
<keyword evidence="2 3" id="KW-0040">ANK repeat</keyword>
<accession>A0ABW5TS19</accession>
<dbReference type="PROSITE" id="PS50088">
    <property type="entry name" value="ANK_REPEAT"/>
    <property type="match status" value="5"/>
</dbReference>
<evidence type="ECO:0000256" key="3">
    <source>
        <dbReference type="PROSITE-ProRule" id="PRU00023"/>
    </source>
</evidence>
<evidence type="ECO:0000256" key="4">
    <source>
        <dbReference type="SAM" id="SignalP"/>
    </source>
</evidence>
<dbReference type="RefSeq" id="WP_379043503.1">
    <property type="nucleotide sequence ID" value="NZ_JBHSKW010000032.1"/>
</dbReference>
<evidence type="ECO:0000256" key="1">
    <source>
        <dbReference type="ARBA" id="ARBA00022737"/>
    </source>
</evidence>
<keyword evidence="1" id="KW-0677">Repeat</keyword>
<dbReference type="Pfam" id="PF13637">
    <property type="entry name" value="Ank_4"/>
    <property type="match status" value="1"/>
</dbReference>
<dbReference type="PANTHER" id="PTHR24198">
    <property type="entry name" value="ANKYRIN REPEAT AND PROTEIN KINASE DOMAIN-CONTAINING PROTEIN"/>
    <property type="match status" value="1"/>
</dbReference>
<dbReference type="EMBL" id="JBHULV010000028">
    <property type="protein sequence ID" value="MFD2731878.1"/>
    <property type="molecule type" value="Genomic_DNA"/>
</dbReference>
<dbReference type="InterPro" id="IPR036770">
    <property type="entry name" value="Ankyrin_rpt-contain_sf"/>
</dbReference>
<feature type="repeat" description="ANK" evidence="3">
    <location>
        <begin position="259"/>
        <end position="292"/>
    </location>
</feature>
<protein>
    <submittedName>
        <fullName evidence="5">Ankyrin repeat domain-containing protein</fullName>
    </submittedName>
</protein>
<dbReference type="SMART" id="SM00248">
    <property type="entry name" value="ANK"/>
    <property type="match status" value="9"/>
</dbReference>
<dbReference type="PANTHER" id="PTHR24198:SF195">
    <property type="entry name" value="DEATH DOMAIN-CONTAINING PROTEIN"/>
    <property type="match status" value="1"/>
</dbReference>
<dbReference type="Gene3D" id="1.25.40.20">
    <property type="entry name" value="Ankyrin repeat-containing domain"/>
    <property type="match status" value="3"/>
</dbReference>
<dbReference type="PROSITE" id="PS50297">
    <property type="entry name" value="ANK_REP_REGION"/>
    <property type="match status" value="4"/>
</dbReference>
<feature type="repeat" description="ANK" evidence="3">
    <location>
        <begin position="293"/>
        <end position="325"/>
    </location>
</feature>
<keyword evidence="6" id="KW-1185">Reference proteome</keyword>
<dbReference type="Proteomes" id="UP001597546">
    <property type="component" value="Unassembled WGS sequence"/>
</dbReference>
<feature type="signal peptide" evidence="4">
    <location>
        <begin position="1"/>
        <end position="19"/>
    </location>
</feature>
<evidence type="ECO:0000313" key="6">
    <source>
        <dbReference type="Proteomes" id="UP001597546"/>
    </source>
</evidence>